<evidence type="ECO:0000256" key="5">
    <source>
        <dbReference type="ARBA" id="ARBA00048772"/>
    </source>
</evidence>
<organism evidence="9 10">
    <name type="scientific">Candidatus Roizmanbacteria bacterium RIFCSPLOWO2_01_FULL_37_12</name>
    <dbReference type="NCBI Taxonomy" id="1802056"/>
    <lineage>
        <taxon>Bacteria</taxon>
        <taxon>Candidatus Roizmaniibacteriota</taxon>
    </lineage>
</organism>
<dbReference type="NCBIfam" id="TIGR00658">
    <property type="entry name" value="orni_carb_tr"/>
    <property type="match status" value="1"/>
</dbReference>
<dbReference type="InterPro" id="IPR036901">
    <property type="entry name" value="Asp/Orn_carbamoylTrfase_sf"/>
</dbReference>
<name>A0A1F7ID67_9BACT</name>
<dbReference type="InterPro" id="IPR006132">
    <property type="entry name" value="Asp/Orn_carbamoyltranf_P-bd"/>
</dbReference>
<dbReference type="InterPro" id="IPR006130">
    <property type="entry name" value="Asp/Orn_carbamoylTrfase"/>
</dbReference>
<dbReference type="HAMAP" id="MF_01109">
    <property type="entry name" value="OTCase"/>
    <property type="match status" value="1"/>
</dbReference>
<reference evidence="9 10" key="1">
    <citation type="journal article" date="2016" name="Nat. Commun.">
        <title>Thousands of microbial genomes shed light on interconnected biogeochemical processes in an aquifer system.</title>
        <authorList>
            <person name="Anantharaman K."/>
            <person name="Brown C.T."/>
            <person name="Hug L.A."/>
            <person name="Sharon I."/>
            <person name="Castelle C.J."/>
            <person name="Probst A.J."/>
            <person name="Thomas B.C."/>
            <person name="Singh A."/>
            <person name="Wilkins M.J."/>
            <person name="Karaoz U."/>
            <person name="Brodie E.L."/>
            <person name="Williams K.H."/>
            <person name="Hubbard S.S."/>
            <person name="Banfield J.F."/>
        </authorList>
    </citation>
    <scope>NUCLEOTIDE SEQUENCE [LARGE SCALE GENOMIC DNA]</scope>
</reference>
<accession>A0A1F7ID67</accession>
<sequence length="318" mass="35602">MRHFLKIADFSAKEIDKILNFSLRLKKELKKTGKNKPIFQDKSLAMIFEKPSLRTRVSFEVGMTQLGGHALYLGPNDIQMGKRESIADISGTLCRYANIIMARVFKHEVLDELVLHSTVPVINALSDLEHPCQIMADLLTMLEHKQKLKGLKVAFVGDGENNVTHSLALAAGLMGIDFSVANPRGYSMKKEVVADAKKFAKKSGGKINEYNDPQEAVSGVDVIYTDTWISMGDEAEKAKRLKAFKEFQVTNKLMNYASKSAVFMHDMPAYRGNEVAEEVIDGPRSIIFDQAENRLHAQKGIMVYLIKNSTFEKSQGKK</sequence>
<dbReference type="PANTHER" id="PTHR45753">
    <property type="entry name" value="ORNITHINE CARBAMOYLTRANSFERASE, MITOCHONDRIAL"/>
    <property type="match status" value="1"/>
</dbReference>
<proteinExistence type="inferred from homology"/>
<dbReference type="GO" id="GO:0005737">
    <property type="term" value="C:cytoplasm"/>
    <property type="evidence" value="ECO:0007669"/>
    <property type="project" value="UniProtKB-SubCell"/>
</dbReference>
<feature type="binding site" evidence="6">
    <location>
        <begin position="230"/>
        <end position="231"/>
    </location>
    <ligand>
        <name>L-ornithine</name>
        <dbReference type="ChEBI" id="CHEBI:46911"/>
    </ligand>
</feature>
<dbReference type="Proteomes" id="UP000177698">
    <property type="component" value="Unassembled WGS sequence"/>
</dbReference>
<comment type="caution">
    <text evidence="9">The sequence shown here is derived from an EMBL/GenBank/DDBJ whole genome shotgun (WGS) entry which is preliminary data.</text>
</comment>
<dbReference type="InterPro" id="IPR002292">
    <property type="entry name" value="Orn/put_carbamltrans"/>
</dbReference>
<comment type="subcellular location">
    <subcellularLocation>
        <location evidence="6">Cytoplasm</location>
    </subcellularLocation>
</comment>
<evidence type="ECO:0000313" key="9">
    <source>
        <dbReference type="EMBL" id="OGK41302.1"/>
    </source>
</evidence>
<dbReference type="InterPro" id="IPR006131">
    <property type="entry name" value="Asp_carbamoyltransf_Asp/Orn-bd"/>
</dbReference>
<feature type="binding site" evidence="6">
    <location>
        <position position="162"/>
    </location>
    <ligand>
        <name>L-ornithine</name>
        <dbReference type="ChEBI" id="CHEBI:46911"/>
    </ligand>
</feature>
<dbReference type="SUPFAM" id="SSF53671">
    <property type="entry name" value="Aspartate/ornithine carbamoyltransferase"/>
    <property type="match status" value="1"/>
</dbReference>
<dbReference type="AlphaFoldDB" id="A0A1F7ID67"/>
<evidence type="ECO:0000256" key="4">
    <source>
        <dbReference type="ARBA" id="ARBA00022679"/>
    </source>
</evidence>
<comment type="pathway">
    <text evidence="1">Amino-acid biosynthesis; L-arginine biosynthesis; L-arginine from L-ornithine and carbamoyl phosphate: step 1/3.</text>
</comment>
<keyword evidence="4 6" id="KW-0808">Transferase</keyword>
<feature type="binding site" evidence="6">
    <location>
        <position position="226"/>
    </location>
    <ligand>
        <name>L-ornithine</name>
        <dbReference type="ChEBI" id="CHEBI:46911"/>
    </ligand>
</feature>
<feature type="binding site" evidence="6">
    <location>
        <position position="103"/>
    </location>
    <ligand>
        <name>carbamoyl phosphate</name>
        <dbReference type="ChEBI" id="CHEBI:58228"/>
    </ligand>
</feature>
<comment type="catalytic activity">
    <reaction evidence="5 6">
        <text>carbamoyl phosphate + L-ornithine = L-citrulline + phosphate + H(+)</text>
        <dbReference type="Rhea" id="RHEA:19513"/>
        <dbReference type="ChEBI" id="CHEBI:15378"/>
        <dbReference type="ChEBI" id="CHEBI:43474"/>
        <dbReference type="ChEBI" id="CHEBI:46911"/>
        <dbReference type="ChEBI" id="CHEBI:57743"/>
        <dbReference type="ChEBI" id="CHEBI:58228"/>
        <dbReference type="EC" id="2.1.3.3"/>
    </reaction>
</comment>
<dbReference type="GO" id="GO:0042450">
    <property type="term" value="P:L-arginine biosynthetic process via ornithine"/>
    <property type="evidence" value="ECO:0007669"/>
    <property type="project" value="UniProtKB-UniRule"/>
</dbReference>
<evidence type="ECO:0000256" key="2">
    <source>
        <dbReference type="ARBA" id="ARBA00007805"/>
    </source>
</evidence>
<comment type="caution">
    <text evidence="6">Lacks conserved residue(s) required for the propagation of feature annotation.</text>
</comment>
<evidence type="ECO:0000259" key="8">
    <source>
        <dbReference type="Pfam" id="PF02729"/>
    </source>
</evidence>
<dbReference type="GO" id="GO:0004585">
    <property type="term" value="F:ornithine carbamoyltransferase activity"/>
    <property type="evidence" value="ECO:0007669"/>
    <property type="project" value="UniProtKB-UniRule"/>
</dbReference>
<dbReference type="Gene3D" id="3.40.50.1370">
    <property type="entry name" value="Aspartate/ornithine carbamoyltransferase"/>
    <property type="match status" value="2"/>
</dbReference>
<dbReference type="Pfam" id="PF00185">
    <property type="entry name" value="OTCace"/>
    <property type="match status" value="1"/>
</dbReference>
<dbReference type="PANTHER" id="PTHR45753:SF3">
    <property type="entry name" value="ORNITHINE TRANSCARBAMYLASE, MITOCHONDRIAL"/>
    <property type="match status" value="1"/>
</dbReference>
<dbReference type="FunFam" id="3.40.50.1370:FF:000008">
    <property type="entry name" value="Ornithine carbamoyltransferase"/>
    <property type="match status" value="1"/>
</dbReference>
<dbReference type="GO" id="GO:0019240">
    <property type="term" value="P:citrulline biosynthetic process"/>
    <property type="evidence" value="ECO:0007669"/>
    <property type="project" value="TreeGrafter"/>
</dbReference>
<feature type="domain" description="Aspartate/ornithine carbamoyltransferase carbamoyl-P binding" evidence="8">
    <location>
        <begin position="2"/>
        <end position="143"/>
    </location>
</feature>
<dbReference type="InterPro" id="IPR024904">
    <property type="entry name" value="OTCase_ArgI"/>
</dbReference>
<evidence type="ECO:0000259" key="7">
    <source>
        <dbReference type="Pfam" id="PF00185"/>
    </source>
</evidence>
<protein>
    <recommendedName>
        <fullName evidence="3 6">Ornithine carbamoyltransferase</fullName>
        <shortName evidence="6">OTCase</shortName>
        <ecNumber evidence="3 6">2.1.3.3</ecNumber>
    </recommendedName>
</protein>
<dbReference type="PRINTS" id="PR00100">
    <property type="entry name" value="AOTCASE"/>
</dbReference>
<gene>
    <name evidence="9" type="ORF">A2954_06810</name>
</gene>
<dbReference type="EMBL" id="MGAG01000013">
    <property type="protein sequence ID" value="OGK41302.1"/>
    <property type="molecule type" value="Genomic_DNA"/>
</dbReference>
<feature type="domain" description="Aspartate/ornithine carbamoyltransferase Asp/Orn-binding" evidence="7">
    <location>
        <begin position="149"/>
        <end position="305"/>
    </location>
</feature>
<feature type="binding site" evidence="6">
    <location>
        <begin position="130"/>
        <end position="133"/>
    </location>
    <ligand>
        <name>carbamoyl phosphate</name>
        <dbReference type="ChEBI" id="CHEBI:58228"/>
    </ligand>
</feature>
<dbReference type="NCBIfam" id="NF001986">
    <property type="entry name" value="PRK00779.1"/>
    <property type="match status" value="1"/>
</dbReference>
<feature type="binding site" evidence="6">
    <location>
        <position position="79"/>
    </location>
    <ligand>
        <name>carbamoyl phosphate</name>
        <dbReference type="ChEBI" id="CHEBI:58228"/>
    </ligand>
</feature>
<dbReference type="EC" id="2.1.3.3" evidence="3 6"/>
<dbReference type="PRINTS" id="PR00102">
    <property type="entry name" value="OTCASE"/>
</dbReference>
<dbReference type="GO" id="GO:0016597">
    <property type="term" value="F:amino acid binding"/>
    <property type="evidence" value="ECO:0007669"/>
    <property type="project" value="InterPro"/>
</dbReference>
<evidence type="ECO:0000256" key="6">
    <source>
        <dbReference type="HAMAP-Rule" id="MF_01109"/>
    </source>
</evidence>
<evidence type="ECO:0000313" key="10">
    <source>
        <dbReference type="Proteomes" id="UP000177698"/>
    </source>
</evidence>
<comment type="similarity">
    <text evidence="2 6">Belongs to the aspartate/ornithine carbamoyltransferase superfamily. OTCase family.</text>
</comment>
<evidence type="ECO:0000256" key="1">
    <source>
        <dbReference type="ARBA" id="ARBA00004975"/>
    </source>
</evidence>
<evidence type="ECO:0000256" key="3">
    <source>
        <dbReference type="ARBA" id="ARBA00013007"/>
    </source>
</evidence>
<dbReference type="STRING" id="1802056.A2954_06810"/>
<keyword evidence="6" id="KW-0963">Cytoplasm</keyword>
<dbReference type="Pfam" id="PF02729">
    <property type="entry name" value="OTCace_N"/>
    <property type="match status" value="1"/>
</dbReference>
<feature type="binding site" evidence="6">
    <location>
        <position position="294"/>
    </location>
    <ligand>
        <name>carbamoyl phosphate</name>
        <dbReference type="ChEBI" id="CHEBI:58228"/>
    </ligand>
</feature>